<dbReference type="PROSITE" id="PS51257">
    <property type="entry name" value="PROKAR_LIPOPROTEIN"/>
    <property type="match status" value="1"/>
</dbReference>
<reference evidence="1 2" key="1">
    <citation type="submission" date="2021-06" db="EMBL/GenBank/DDBJ databases">
        <title>Whole genome sequences of Flavobacterium sp. KK2020170 and assembly.</title>
        <authorList>
            <person name="Kitahara K."/>
            <person name="Miyoshi S."/>
            <person name="Uesaka K."/>
        </authorList>
    </citation>
    <scope>NUCLEOTIDE SEQUENCE [LARGE SCALE GENOMIC DNA]</scope>
    <source>
        <strain evidence="1 2">KK2020170</strain>
    </source>
</reference>
<dbReference type="PANTHER" id="PTHR42754:SF1">
    <property type="entry name" value="LIPOPROTEIN"/>
    <property type="match status" value="1"/>
</dbReference>
<organism evidence="1 2">
    <name type="scientific">Flavobacterium okayamense</name>
    <dbReference type="NCBI Taxonomy" id="2830782"/>
    <lineage>
        <taxon>Bacteria</taxon>
        <taxon>Pseudomonadati</taxon>
        <taxon>Bacteroidota</taxon>
        <taxon>Flavobacteriia</taxon>
        <taxon>Flavobacteriales</taxon>
        <taxon>Flavobacteriaceae</taxon>
        <taxon>Flavobacterium</taxon>
    </lineage>
</organism>
<sequence>MKKIILICCLLVIIACQKDEDFGDNSFYKLKGEKVWSTTFGGSNDETIKSVITTKDGGFLVIGYTKSSDGDIVDTNDNIEDAWLSKYNSEGDLLWSKTYGGSLDDYSYSAVELENGDFVVAGYTKSIDGDVSSNLGMHDFFVFKIDFNGNLIWSKTYGYTSHDHAHKIIKTSDNGFFVVGFTDYSGGIGNKNILHGVGEFYGMKLDSNGNMIWDVFFGGTQNDRVFDVVEANDGGYVMVGYSESNDFDATDNHGSYDYWVIKVNSLGDLIWKKSFGGSDLDQAYGISKTRNGNYLIVGTSSSLDGDISSHIGGNDIWVLAINDMGQKIWDKSFGGLQYETANSIKKIHDESFVIVGHTRSNDGDVSNNIGQNDFWVLNIDSGGKLFWEKTFGGTSFDFAYDCTQLLDNNLIIVGETQSSDFDVEENKGMNDLLIVKIK</sequence>
<evidence type="ECO:0000313" key="1">
    <source>
        <dbReference type="EMBL" id="BCY29477.1"/>
    </source>
</evidence>
<dbReference type="RefSeq" id="WP_221258553.1">
    <property type="nucleotide sequence ID" value="NZ_AP024749.1"/>
</dbReference>
<dbReference type="SUPFAM" id="SSF50998">
    <property type="entry name" value="Quinoprotein alcohol dehydrogenase-like"/>
    <property type="match status" value="1"/>
</dbReference>
<dbReference type="InterPro" id="IPR011047">
    <property type="entry name" value="Quinoprotein_ADH-like_sf"/>
</dbReference>
<accession>A0ABN6I283</accession>
<protein>
    <recommendedName>
        <fullName evidence="3">Bulb-type lectin domain-containing protein</fullName>
    </recommendedName>
</protein>
<keyword evidence="2" id="KW-1185">Reference proteome</keyword>
<dbReference type="Proteomes" id="UP000825258">
    <property type="component" value="Chromosome"/>
</dbReference>
<proteinExistence type="predicted"/>
<dbReference type="EMBL" id="AP024749">
    <property type="protein sequence ID" value="BCY29477.1"/>
    <property type="molecule type" value="Genomic_DNA"/>
</dbReference>
<dbReference type="PANTHER" id="PTHR42754">
    <property type="entry name" value="ENDOGLUCANASE"/>
    <property type="match status" value="1"/>
</dbReference>
<name>A0ABN6I283_9FLAO</name>
<gene>
    <name evidence="1" type="ORF">KK2020170_23450</name>
</gene>
<evidence type="ECO:0000313" key="2">
    <source>
        <dbReference type="Proteomes" id="UP000825258"/>
    </source>
</evidence>
<evidence type="ECO:0008006" key="3">
    <source>
        <dbReference type="Google" id="ProtNLM"/>
    </source>
</evidence>